<dbReference type="PIRSF" id="PIRSF001084">
    <property type="entry name" value="B-galactosidase"/>
    <property type="match status" value="1"/>
</dbReference>
<evidence type="ECO:0000256" key="5">
    <source>
        <dbReference type="ARBA" id="ARBA00022801"/>
    </source>
</evidence>
<comment type="similarity">
    <text evidence="2 8">Belongs to the glycosyl hydrolase 42 family.</text>
</comment>
<evidence type="ECO:0000256" key="1">
    <source>
        <dbReference type="ARBA" id="ARBA00001412"/>
    </source>
</evidence>
<dbReference type="InterPro" id="IPR029062">
    <property type="entry name" value="Class_I_gatase-like"/>
</dbReference>
<dbReference type="STRING" id="1121131.SAMN02745229_03036"/>
<protein>
    <recommendedName>
        <fullName evidence="3 8">Beta-galactosidase</fullName>
        <shortName evidence="8">Beta-gal</shortName>
        <ecNumber evidence="3 8">3.2.1.23</ecNumber>
    </recommendedName>
</protein>
<dbReference type="Proteomes" id="UP000184278">
    <property type="component" value="Unassembled WGS sequence"/>
</dbReference>
<dbReference type="EMBL" id="FQXK01000028">
    <property type="protein sequence ID" value="SHI40120.1"/>
    <property type="molecule type" value="Genomic_DNA"/>
</dbReference>
<feature type="active site" description="Proton donor" evidence="9">
    <location>
        <position position="151"/>
    </location>
</feature>
<dbReference type="GO" id="GO:0004565">
    <property type="term" value="F:beta-galactosidase activity"/>
    <property type="evidence" value="ECO:0007669"/>
    <property type="project" value="UniProtKB-EC"/>
</dbReference>
<feature type="domain" description="Glycoside hydrolase family 42 N-terminal" evidence="11">
    <location>
        <begin position="15"/>
        <end position="395"/>
    </location>
</feature>
<dbReference type="Pfam" id="PF08532">
    <property type="entry name" value="Glyco_hydro_42M"/>
    <property type="match status" value="1"/>
</dbReference>
<keyword evidence="7 8" id="KW-0326">Glycosidase</keyword>
<evidence type="ECO:0000256" key="2">
    <source>
        <dbReference type="ARBA" id="ARBA00005940"/>
    </source>
</evidence>
<dbReference type="Gene3D" id="3.40.50.880">
    <property type="match status" value="1"/>
</dbReference>
<feature type="domain" description="Beta-galactosidase trimerisation" evidence="12">
    <location>
        <begin position="405"/>
        <end position="613"/>
    </location>
</feature>
<dbReference type="PANTHER" id="PTHR36447">
    <property type="entry name" value="BETA-GALACTOSIDASE GANA"/>
    <property type="match status" value="1"/>
</dbReference>
<keyword evidence="15" id="KW-1185">Reference proteome</keyword>
<dbReference type="CDD" id="cd03143">
    <property type="entry name" value="A4_beta-galactosidase_middle_domain"/>
    <property type="match status" value="1"/>
</dbReference>
<keyword evidence="5 8" id="KW-0378">Hydrolase</keyword>
<dbReference type="Gene3D" id="3.20.20.80">
    <property type="entry name" value="Glycosidases"/>
    <property type="match status" value="1"/>
</dbReference>
<proteinExistence type="inferred from homology"/>
<evidence type="ECO:0000259" key="12">
    <source>
        <dbReference type="Pfam" id="PF08532"/>
    </source>
</evidence>
<evidence type="ECO:0000256" key="7">
    <source>
        <dbReference type="ARBA" id="ARBA00023295"/>
    </source>
</evidence>
<feature type="domain" description="Beta-galactosidase C-terminal" evidence="13">
    <location>
        <begin position="631"/>
        <end position="684"/>
    </location>
</feature>
<reference evidence="15" key="1">
    <citation type="submission" date="2016-11" db="EMBL/GenBank/DDBJ databases">
        <authorList>
            <person name="Varghese N."/>
            <person name="Submissions S."/>
        </authorList>
    </citation>
    <scope>NUCLEOTIDE SEQUENCE [LARGE SCALE GENOMIC DNA]</scope>
    <source>
        <strain evidence="15">DSM 3071</strain>
    </source>
</reference>
<dbReference type="InterPro" id="IPR017853">
    <property type="entry name" value="GH"/>
</dbReference>
<feature type="active site" description="Nucleophile" evidence="9">
    <location>
        <position position="315"/>
    </location>
</feature>
<evidence type="ECO:0000313" key="15">
    <source>
        <dbReference type="Proteomes" id="UP000184278"/>
    </source>
</evidence>
<dbReference type="InterPro" id="IPR003476">
    <property type="entry name" value="Glyco_hydro_42"/>
</dbReference>
<evidence type="ECO:0000313" key="14">
    <source>
        <dbReference type="EMBL" id="SHI40120.1"/>
    </source>
</evidence>
<keyword evidence="6" id="KW-0862">Zinc</keyword>
<dbReference type="InterPro" id="IPR013529">
    <property type="entry name" value="Glyco_hydro_42_N"/>
</dbReference>
<dbReference type="GO" id="GO:0006012">
    <property type="term" value="P:galactose metabolic process"/>
    <property type="evidence" value="ECO:0007669"/>
    <property type="project" value="InterPro"/>
</dbReference>
<evidence type="ECO:0000256" key="8">
    <source>
        <dbReference type="PIRNR" id="PIRNR001084"/>
    </source>
</evidence>
<feature type="binding site" evidence="10">
    <location>
        <position position="112"/>
    </location>
    <ligand>
        <name>substrate</name>
    </ligand>
</feature>
<dbReference type="InterPro" id="IPR013780">
    <property type="entry name" value="Glyco_hydro_b"/>
</dbReference>
<dbReference type="RefSeq" id="WP_073388999.1">
    <property type="nucleotide sequence ID" value="NZ_FQXK01000028.1"/>
</dbReference>
<dbReference type="InterPro" id="IPR013739">
    <property type="entry name" value="Beta_galactosidase_C"/>
</dbReference>
<dbReference type="SUPFAM" id="SSF52317">
    <property type="entry name" value="Class I glutamine amidotransferase-like"/>
    <property type="match status" value="1"/>
</dbReference>
<dbReference type="GO" id="GO:0046872">
    <property type="term" value="F:metal ion binding"/>
    <property type="evidence" value="ECO:0007669"/>
    <property type="project" value="UniProtKB-KW"/>
</dbReference>
<evidence type="ECO:0000259" key="11">
    <source>
        <dbReference type="Pfam" id="PF02449"/>
    </source>
</evidence>
<evidence type="ECO:0000256" key="3">
    <source>
        <dbReference type="ARBA" id="ARBA00012756"/>
    </source>
</evidence>
<gene>
    <name evidence="14" type="ORF">SAMN02745229_03036</name>
</gene>
<comment type="catalytic activity">
    <reaction evidence="1 8">
        <text>Hydrolysis of terminal non-reducing beta-D-galactose residues in beta-D-galactosides.</text>
        <dbReference type="EC" id="3.2.1.23"/>
    </reaction>
</comment>
<evidence type="ECO:0000256" key="6">
    <source>
        <dbReference type="ARBA" id="ARBA00022833"/>
    </source>
</evidence>
<accession>A0A1M6AUI4</accession>
<feature type="binding site" evidence="10">
    <location>
        <position position="323"/>
    </location>
    <ligand>
        <name>substrate</name>
    </ligand>
</feature>
<evidence type="ECO:0000259" key="13">
    <source>
        <dbReference type="Pfam" id="PF08533"/>
    </source>
</evidence>
<evidence type="ECO:0000256" key="4">
    <source>
        <dbReference type="ARBA" id="ARBA00022723"/>
    </source>
</evidence>
<dbReference type="Pfam" id="PF08533">
    <property type="entry name" value="Glyco_hydro_42C"/>
    <property type="match status" value="1"/>
</dbReference>
<evidence type="ECO:0000256" key="10">
    <source>
        <dbReference type="PIRSR" id="PIRSR001084-2"/>
    </source>
</evidence>
<keyword evidence="4" id="KW-0479">Metal-binding</keyword>
<dbReference type="GO" id="GO:0009341">
    <property type="term" value="C:beta-galactosidase complex"/>
    <property type="evidence" value="ECO:0007669"/>
    <property type="project" value="InterPro"/>
</dbReference>
<dbReference type="InterPro" id="IPR013738">
    <property type="entry name" value="Beta_galactosidase_Trimer"/>
</dbReference>
<evidence type="ECO:0000256" key="9">
    <source>
        <dbReference type="PIRSR" id="PIRSR001084-1"/>
    </source>
</evidence>
<dbReference type="SUPFAM" id="SSF51445">
    <property type="entry name" value="(Trans)glycosidases"/>
    <property type="match status" value="1"/>
</dbReference>
<sequence>MNTLLDGKKITIGTCYYPEHWPETMWQDDLERMKRTGIEVIRVGEFSWNLTEPVEGTYVYDFWDEFLDLCSRIEMKVIFCTPTATPPAWLTEKYPEVLNAKRDGSLIYHGERCHVNHNNIVFRQKTELITEHLASHFGSHPSIIGWQIDNEINCETDEFYSESDDLAFRNWVQNKYESLDALNAAWGTRFWNQTYSSFVEVHIPRQTNHNVGNPHQNLDYRRFVSDSARSYIKLQSDIIRKYLKEGDFITTNGMFNLDNHSMNKESLDFFTYDSYPDFAFDEYYETRGARDLLDRNWSKNLSEVRSISEPFGIMEQQSGAGGWTTRMRMPTPRPGQIRLWTMQSIAHGAEYVSYFRWRTATVGTEIYWHGILDYSNRDNRRKREVEQVCSEVKKLSRICGSRYAAKVAVIKTWDNEWDAQCDNWHKMLEDISQKGIYAAATRSHTPLDYVFLGPETSAEDLGKYDLLIFPHAVVVTQMEAMILERYVKNGGRLLLGCRAGLKTSEGHITMDDLPGVFKQMAGCVVTEFTPEAPDEENIYVIKPGDNGQKFRMHAQGFFDQFEVTSETAQVKGVYDSTYIKDEPALVKNVYGEGRVYCFGSTFPEDTAAGLLKMLGVSNPYEQYLDLPEECELAVRTDGTYTWLFVLNYDKSEASLDIKEEMLDVLNGGSVHGTYKLPAYGVAVFEI</sequence>
<name>A0A1M6AUI4_BUTFI</name>
<dbReference type="OrthoDB" id="9800974at2"/>
<feature type="binding site" evidence="10">
    <location>
        <position position="150"/>
    </location>
    <ligand>
        <name>substrate</name>
    </ligand>
</feature>
<dbReference type="Pfam" id="PF02449">
    <property type="entry name" value="Glyco_hydro_42"/>
    <property type="match status" value="1"/>
</dbReference>
<organism evidence="14 15">
    <name type="scientific">Butyrivibrio fibrisolvens DSM 3071</name>
    <dbReference type="NCBI Taxonomy" id="1121131"/>
    <lineage>
        <taxon>Bacteria</taxon>
        <taxon>Bacillati</taxon>
        <taxon>Bacillota</taxon>
        <taxon>Clostridia</taxon>
        <taxon>Lachnospirales</taxon>
        <taxon>Lachnospiraceae</taxon>
        <taxon>Butyrivibrio</taxon>
    </lineage>
</organism>
<dbReference type="EC" id="3.2.1.23" evidence="3 8"/>
<dbReference type="AlphaFoldDB" id="A0A1M6AUI4"/>
<dbReference type="PANTHER" id="PTHR36447:SF2">
    <property type="entry name" value="BETA-GALACTOSIDASE YESZ"/>
    <property type="match status" value="1"/>
</dbReference>
<dbReference type="GeneID" id="89511009"/>
<dbReference type="Gene3D" id="2.60.40.1180">
    <property type="entry name" value="Golgi alpha-mannosidase II"/>
    <property type="match status" value="1"/>
</dbReference>